<dbReference type="PROSITE" id="PS50850">
    <property type="entry name" value="MFS"/>
    <property type="match status" value="1"/>
</dbReference>
<dbReference type="InterPro" id="IPR011701">
    <property type="entry name" value="MFS"/>
</dbReference>
<feature type="transmembrane region" description="Helical" evidence="7">
    <location>
        <begin position="168"/>
        <end position="190"/>
    </location>
</feature>
<feature type="transmembrane region" description="Helical" evidence="7">
    <location>
        <begin position="109"/>
        <end position="129"/>
    </location>
</feature>
<proteinExistence type="predicted"/>
<dbReference type="PANTHER" id="PTHR43124">
    <property type="entry name" value="PURINE EFFLUX PUMP PBUE"/>
    <property type="match status" value="1"/>
</dbReference>
<feature type="transmembrane region" description="Helical" evidence="7">
    <location>
        <begin position="273"/>
        <end position="294"/>
    </location>
</feature>
<dbReference type="InterPro" id="IPR020846">
    <property type="entry name" value="MFS_dom"/>
</dbReference>
<evidence type="ECO:0000256" key="2">
    <source>
        <dbReference type="ARBA" id="ARBA00022475"/>
    </source>
</evidence>
<keyword evidence="3 7" id="KW-0812">Transmembrane</keyword>
<dbReference type="RefSeq" id="WP_354641722.1">
    <property type="nucleotide sequence ID" value="NZ_CP159872.1"/>
</dbReference>
<dbReference type="KEGG" id="kcm:ABWK59_18620"/>
<keyword evidence="2" id="KW-1003">Cell membrane</keyword>
<evidence type="ECO:0000256" key="7">
    <source>
        <dbReference type="SAM" id="Phobius"/>
    </source>
</evidence>
<protein>
    <submittedName>
        <fullName evidence="9">MFS transporter</fullName>
    </submittedName>
</protein>
<keyword evidence="5 7" id="KW-0472">Membrane</keyword>
<accession>A0AAU8JY69</accession>
<dbReference type="Gene3D" id="1.20.1250.20">
    <property type="entry name" value="MFS general substrate transporter like domains"/>
    <property type="match status" value="1"/>
</dbReference>
<evidence type="ECO:0000256" key="4">
    <source>
        <dbReference type="ARBA" id="ARBA00022989"/>
    </source>
</evidence>
<dbReference type="GO" id="GO:0022857">
    <property type="term" value="F:transmembrane transporter activity"/>
    <property type="evidence" value="ECO:0007669"/>
    <property type="project" value="InterPro"/>
</dbReference>
<feature type="transmembrane region" description="Helical" evidence="7">
    <location>
        <begin position="306"/>
        <end position="323"/>
    </location>
</feature>
<dbReference type="AlphaFoldDB" id="A0AAU8JY69"/>
<keyword evidence="4 7" id="KW-1133">Transmembrane helix</keyword>
<feature type="domain" description="Major facilitator superfamily (MFS) profile" evidence="8">
    <location>
        <begin position="44"/>
        <end position="417"/>
    </location>
</feature>
<sequence length="420" mass="43219">MSTSSAEFRAALDEAPARPKAAARTRQIPADNPEGRSPLVRWLSVITLGLGVFAIVTSELLPVGLLPPIAKDVGVSDGVAGLTVTLYGAVAALTAVPLTALFGRTDRRLLVPALMAVVVAGNVVTAYAPNYTVLILARILMGFAHGVFWSTVPGSTVRLVPERQSVKATAIVLSGISIASVLGVPLGTYLGQQTEWQVAFLAMAGLGVLVMVGALLLLPALPAGGASLSAIPSLLRRRPFMTALLVTCLTMIGHYLAFTYITPYLERETGIDSGLIGVLLLVFGVAGVAGNFLAGATVARSLRGSLIGAVGGLVVSMVLLAVLRDWEIAAYAVLVLWGLAYAALPVCLQTWVMTSAADATDSASSLYITCFNTSIALGSLLGGLTVDHIGLASITWIAGGLAAAALLAIVTVGRPRPTDA</sequence>
<dbReference type="GO" id="GO:0005886">
    <property type="term" value="C:plasma membrane"/>
    <property type="evidence" value="ECO:0007669"/>
    <property type="project" value="UniProtKB-SubCell"/>
</dbReference>
<dbReference type="Pfam" id="PF07690">
    <property type="entry name" value="MFS_1"/>
    <property type="match status" value="1"/>
</dbReference>
<evidence type="ECO:0000256" key="6">
    <source>
        <dbReference type="SAM" id="MobiDB-lite"/>
    </source>
</evidence>
<dbReference type="PANTHER" id="PTHR43124:SF3">
    <property type="entry name" value="CHLORAMPHENICOL EFFLUX PUMP RV0191"/>
    <property type="match status" value="1"/>
</dbReference>
<evidence type="ECO:0000256" key="3">
    <source>
        <dbReference type="ARBA" id="ARBA00022692"/>
    </source>
</evidence>
<evidence type="ECO:0000259" key="8">
    <source>
        <dbReference type="PROSITE" id="PS50850"/>
    </source>
</evidence>
<feature type="transmembrane region" description="Helical" evidence="7">
    <location>
        <begin position="39"/>
        <end position="58"/>
    </location>
</feature>
<dbReference type="CDD" id="cd17324">
    <property type="entry name" value="MFS_NepI_like"/>
    <property type="match status" value="1"/>
</dbReference>
<feature type="transmembrane region" description="Helical" evidence="7">
    <location>
        <begin position="78"/>
        <end position="102"/>
    </location>
</feature>
<feature type="transmembrane region" description="Helical" evidence="7">
    <location>
        <begin position="239"/>
        <end position="261"/>
    </location>
</feature>
<evidence type="ECO:0000256" key="5">
    <source>
        <dbReference type="ARBA" id="ARBA00023136"/>
    </source>
</evidence>
<feature type="region of interest" description="Disordered" evidence="6">
    <location>
        <begin position="1"/>
        <end position="32"/>
    </location>
</feature>
<dbReference type="InterPro" id="IPR050189">
    <property type="entry name" value="MFS_Efflux_Transporters"/>
</dbReference>
<evidence type="ECO:0000313" key="9">
    <source>
        <dbReference type="EMBL" id="XCM80787.1"/>
    </source>
</evidence>
<feature type="transmembrane region" description="Helical" evidence="7">
    <location>
        <begin position="389"/>
        <end position="412"/>
    </location>
</feature>
<dbReference type="EMBL" id="CP159872">
    <property type="protein sequence ID" value="XCM80787.1"/>
    <property type="molecule type" value="Genomic_DNA"/>
</dbReference>
<reference evidence="9" key="1">
    <citation type="submission" date="2024-06" db="EMBL/GenBank/DDBJ databases">
        <title>The genome sequences of Kitasatospora sp. strain HUAS MG31.</title>
        <authorList>
            <person name="Mo P."/>
        </authorList>
    </citation>
    <scope>NUCLEOTIDE SEQUENCE</scope>
    <source>
        <strain evidence="9">HUAS MG31</strain>
    </source>
</reference>
<dbReference type="InterPro" id="IPR036259">
    <property type="entry name" value="MFS_trans_sf"/>
</dbReference>
<comment type="subcellular location">
    <subcellularLocation>
        <location evidence="1">Cell membrane</location>
        <topology evidence="1">Multi-pass membrane protein</topology>
    </subcellularLocation>
</comment>
<name>A0AAU8JY69_9ACTN</name>
<evidence type="ECO:0000256" key="1">
    <source>
        <dbReference type="ARBA" id="ARBA00004651"/>
    </source>
</evidence>
<feature type="transmembrane region" description="Helical" evidence="7">
    <location>
        <begin position="196"/>
        <end position="218"/>
    </location>
</feature>
<feature type="transmembrane region" description="Helical" evidence="7">
    <location>
        <begin position="329"/>
        <end position="352"/>
    </location>
</feature>
<dbReference type="SUPFAM" id="SSF103473">
    <property type="entry name" value="MFS general substrate transporter"/>
    <property type="match status" value="1"/>
</dbReference>
<feature type="transmembrane region" description="Helical" evidence="7">
    <location>
        <begin position="364"/>
        <end position="383"/>
    </location>
</feature>
<gene>
    <name evidence="9" type="ORF">ABWK59_18620</name>
</gene>
<organism evidence="9">
    <name type="scientific">Kitasatospora camelliae</name>
    <dbReference type="NCBI Taxonomy" id="3156397"/>
    <lineage>
        <taxon>Bacteria</taxon>
        <taxon>Bacillati</taxon>
        <taxon>Actinomycetota</taxon>
        <taxon>Actinomycetes</taxon>
        <taxon>Kitasatosporales</taxon>
        <taxon>Streptomycetaceae</taxon>
        <taxon>Kitasatospora</taxon>
    </lineage>
</organism>